<evidence type="ECO:0000313" key="5">
    <source>
        <dbReference type="Proteomes" id="UP000184447"/>
    </source>
</evidence>
<evidence type="ECO:0000313" key="4">
    <source>
        <dbReference type="EMBL" id="SHI01159.1"/>
    </source>
</evidence>
<keyword evidence="3 4" id="KW-0067">ATP-binding</keyword>
<evidence type="ECO:0000256" key="1">
    <source>
        <dbReference type="ARBA" id="ARBA00022448"/>
    </source>
</evidence>
<dbReference type="GO" id="GO:0005524">
    <property type="term" value="F:ATP binding"/>
    <property type="evidence" value="ECO:0007669"/>
    <property type="project" value="UniProtKB-KW"/>
</dbReference>
<dbReference type="PANTHER" id="PTHR42939">
    <property type="entry name" value="ABC TRANSPORTER ATP-BINDING PROTEIN ALBC-RELATED"/>
    <property type="match status" value="1"/>
</dbReference>
<dbReference type="InterPro" id="IPR051782">
    <property type="entry name" value="ABC_Transporter_VariousFunc"/>
</dbReference>
<keyword evidence="2" id="KW-0547">Nucleotide-binding</keyword>
<evidence type="ECO:0000256" key="3">
    <source>
        <dbReference type="ARBA" id="ARBA00022840"/>
    </source>
</evidence>
<dbReference type="Gene3D" id="3.40.50.300">
    <property type="entry name" value="P-loop containing nucleotide triphosphate hydrolases"/>
    <property type="match status" value="1"/>
</dbReference>
<organism evidence="4 5">
    <name type="scientific">Clostridium grantii DSM 8605</name>
    <dbReference type="NCBI Taxonomy" id="1121316"/>
    <lineage>
        <taxon>Bacteria</taxon>
        <taxon>Bacillati</taxon>
        <taxon>Bacillota</taxon>
        <taxon>Clostridia</taxon>
        <taxon>Eubacteriales</taxon>
        <taxon>Clostridiaceae</taxon>
        <taxon>Clostridium</taxon>
    </lineage>
</organism>
<dbReference type="AlphaFoldDB" id="A0A1M5XN32"/>
<name>A0A1M5XN32_9CLOT</name>
<evidence type="ECO:0000256" key="2">
    <source>
        <dbReference type="ARBA" id="ARBA00022741"/>
    </source>
</evidence>
<proteinExistence type="predicted"/>
<protein>
    <submittedName>
        <fullName evidence="4">ABC-2 type transport system ATP-binding protein</fullName>
    </submittedName>
</protein>
<accession>A0A1M5XN32</accession>
<keyword evidence="5" id="KW-1185">Reference proteome</keyword>
<sequence length="139" mass="15825">MEQVKLLILDEPTAGLDPMARIEVLDILREFVADGEKSVFFSTHITSDLDKIADYITLIHKGRIVDSLSLDKLEEKYIMISGALEELKTLENEFVGIKKGDFSFTGLILRDKAIKYFSHIKGIKPSIEDFLTYNIWGDK</sequence>
<gene>
    <name evidence="4" type="ORF">SAMN02745207_03799</name>
</gene>
<dbReference type="PANTHER" id="PTHR42939:SF3">
    <property type="entry name" value="ABC TRANSPORTER ATP-BINDING COMPONENT"/>
    <property type="match status" value="1"/>
</dbReference>
<dbReference type="InterPro" id="IPR027417">
    <property type="entry name" value="P-loop_NTPase"/>
</dbReference>
<dbReference type="STRING" id="1121316.SAMN02745207_03799"/>
<dbReference type="SUPFAM" id="SSF52540">
    <property type="entry name" value="P-loop containing nucleoside triphosphate hydrolases"/>
    <property type="match status" value="1"/>
</dbReference>
<reference evidence="4 5" key="1">
    <citation type="submission" date="2016-11" db="EMBL/GenBank/DDBJ databases">
        <authorList>
            <person name="Jaros S."/>
            <person name="Januszkiewicz K."/>
            <person name="Wedrychowicz H."/>
        </authorList>
    </citation>
    <scope>NUCLEOTIDE SEQUENCE [LARGE SCALE GENOMIC DNA]</scope>
    <source>
        <strain evidence="4 5">DSM 8605</strain>
    </source>
</reference>
<dbReference type="Proteomes" id="UP000184447">
    <property type="component" value="Unassembled WGS sequence"/>
</dbReference>
<dbReference type="EMBL" id="FQXM01000032">
    <property type="protein sequence ID" value="SHI01159.1"/>
    <property type="molecule type" value="Genomic_DNA"/>
</dbReference>
<keyword evidence="1" id="KW-0813">Transport</keyword>